<evidence type="ECO:0000313" key="3">
    <source>
        <dbReference type="EMBL" id="ATQ54478.1"/>
    </source>
</evidence>
<evidence type="ECO:0000313" key="5">
    <source>
        <dbReference type="EMBL" id="QEU09757.1"/>
    </source>
</evidence>
<sequence length="67" mass="7766">MNINRFVAMLTRIVSGKLLNWGLNKGIRKMNSDASGRQSPQQRSREKQARQAVKRARQAARITRRMK</sequence>
<dbReference type="Proteomes" id="UP000272010">
    <property type="component" value="Chromosome"/>
</dbReference>
<feature type="compositionally biased region" description="Basic residues" evidence="1">
    <location>
        <begin position="52"/>
        <end position="67"/>
    </location>
</feature>
<evidence type="ECO:0000313" key="7">
    <source>
        <dbReference type="Proteomes" id="UP000229314"/>
    </source>
</evidence>
<evidence type="ECO:0000256" key="1">
    <source>
        <dbReference type="SAM" id="MobiDB-lite"/>
    </source>
</evidence>
<reference evidence="5 9" key="6">
    <citation type="submission" date="2019-09" db="EMBL/GenBank/DDBJ databases">
        <title>FDA dAtabase for Regulatory Grade micrObial Sequences (FDA-ARGOS): Supporting development and validation of Infectious Disease Dx tests.</title>
        <authorList>
            <person name="Sciortino C."/>
            <person name="Tallon L."/>
            <person name="Sadzewicz L."/>
            <person name="Vavikolanu K."/>
            <person name="Mehta A."/>
            <person name="Aluvathingal J."/>
            <person name="Nadendla S."/>
            <person name="Nandy P."/>
            <person name="Geyer C."/>
            <person name="Yan Y."/>
            <person name="Sichtig H."/>
        </authorList>
    </citation>
    <scope>NUCLEOTIDE SEQUENCE [LARGE SCALE GENOMIC DNA]</scope>
    <source>
        <strain evidence="5 9">FDAARGOS_643</strain>
    </source>
</reference>
<evidence type="ECO:0000313" key="6">
    <source>
        <dbReference type="Proteomes" id="UP000191257"/>
    </source>
</evidence>
<dbReference type="EMBL" id="CP024422">
    <property type="protein sequence ID" value="ATQ54478.1"/>
    <property type="molecule type" value="Genomic_DNA"/>
</dbReference>
<proteinExistence type="predicted"/>
<protein>
    <submittedName>
        <fullName evidence="2">Uncharacterized protein</fullName>
    </submittedName>
</protein>
<dbReference type="EMBL" id="CP044081">
    <property type="protein sequence ID" value="QEU09757.1"/>
    <property type="molecule type" value="Genomic_DNA"/>
</dbReference>
<dbReference type="Proteomes" id="UP000229314">
    <property type="component" value="Chromosome"/>
</dbReference>
<reference evidence="2" key="3">
    <citation type="submission" date="2017-12" db="EMBL/GenBank/DDBJ databases">
        <title>FDA dAtabase for Regulatory Grade micrObial Sequences (FDA-ARGOS): Supporting development and validation of Infectious Disease Dx tests.</title>
        <authorList>
            <person name="Campos J."/>
            <person name="Goldberg B."/>
            <person name="Tallon L."/>
            <person name="Sadzewicz L."/>
            <person name="Sengamalay N."/>
            <person name="Ott S."/>
            <person name="Godinez A."/>
            <person name="Nagaraj S."/>
            <person name="Vyas G."/>
            <person name="Aluvathingal J."/>
            <person name="Nadendla S."/>
            <person name="Geyer C."/>
            <person name="Nandy P."/>
            <person name="Hobson J."/>
            <person name="Sichtig H."/>
        </authorList>
    </citation>
    <scope>NUCLEOTIDE SEQUENCE</scope>
    <source>
        <strain evidence="2">FDAARGOS_252</strain>
    </source>
</reference>
<dbReference type="STRING" id="147645.A6J80_05430"/>
<dbReference type="EMBL" id="CP020442">
    <property type="protein sequence ID" value="ARC35902.1"/>
    <property type="molecule type" value="Genomic_DNA"/>
</dbReference>
<reference evidence="3 7" key="2">
    <citation type="submission" date="2017-10" db="EMBL/GenBank/DDBJ databases">
        <title>Complete genome sequence of Paracoccus yeei TT13 isolated from human skin.</title>
        <authorList>
            <person name="Lee K."/>
            <person name="Lim J.Y."/>
            <person name="Hwang I."/>
        </authorList>
    </citation>
    <scope>NUCLEOTIDE SEQUENCE [LARGE SCALE GENOMIC DNA]</scope>
    <source>
        <strain evidence="3 7">TT13</strain>
    </source>
</reference>
<dbReference type="AlphaFoldDB" id="A0A1V0GPX6"/>
<evidence type="ECO:0000313" key="2">
    <source>
        <dbReference type="EMBL" id="ARC35902.1"/>
    </source>
</evidence>
<reference evidence="4" key="4">
    <citation type="journal article" date="2018" name="Front. Microbiol.">
        <title>Genome Structure of the Opportunistic Pathogen Paracoccus yeei (Alphaproteobacteria) and Identification of Putative Virulence Factors.</title>
        <authorList>
            <person name="Lasek R."/>
            <person name="Szuplewska M."/>
            <person name="Mitura M."/>
            <person name="Decewicz P."/>
            <person name="Chmielowska C."/>
            <person name="Pawlot A."/>
            <person name="Sentkowska D."/>
            <person name="Czarnecki J."/>
            <person name="Bartosik D."/>
        </authorList>
    </citation>
    <scope>NUCLEOTIDE SEQUENCE</scope>
    <source>
        <strain evidence="4">CCUG 32053</strain>
    </source>
</reference>
<dbReference type="KEGG" id="pye:A6J80_05430"/>
<reference evidence="6" key="1">
    <citation type="submission" date="2017-03" db="EMBL/GenBank/DDBJ databases">
        <title>FDA dAtabase for Regulatory Grade micrObial Sequences (FDA-ARGOS): Supporting development and validation of Infectious Disease Dx tests.</title>
        <authorList>
            <person name="Minogue T."/>
            <person name="Wolcott M."/>
            <person name="Wasieloski L."/>
            <person name="Aguilar W."/>
            <person name="Moore D."/>
            <person name="Tallon L."/>
            <person name="Sadzewicz L."/>
            <person name="Sengamalay N."/>
            <person name="Ott S."/>
            <person name="Godinez A."/>
            <person name="Nagaraj S."/>
            <person name="Nadendla S."/>
            <person name="Geyer C."/>
            <person name="Sichtig H."/>
        </authorList>
    </citation>
    <scope>NUCLEOTIDE SEQUENCE [LARGE SCALE GENOMIC DNA]</scope>
    <source>
        <strain evidence="6">FDAARGOS_252</strain>
    </source>
</reference>
<dbReference type="RefSeq" id="WP_028717981.1">
    <property type="nucleotide sequence ID" value="NZ_CAJGAB010000024.1"/>
</dbReference>
<reference evidence="8" key="5">
    <citation type="submission" date="2018-07" db="EMBL/GenBank/DDBJ databases">
        <title>Genome Structure of the Opportunistic Pathogen Paracoccus yeei (Alphaproteobacteria) and Identification of Putative Virulence Factors.</title>
        <authorList>
            <person name="Lasek R."/>
            <person name="Szuplewska M."/>
            <person name="Mitura M."/>
            <person name="Decewicz P."/>
            <person name="Chmielowska C."/>
            <person name="Pawlot A."/>
            <person name="Sentkowska D."/>
            <person name="Czarnecki J."/>
            <person name="Bartosik D."/>
        </authorList>
    </citation>
    <scope>NUCLEOTIDE SEQUENCE [LARGE SCALE GENOMIC DNA]</scope>
    <source>
        <strain evidence="8">CCUG 32053</strain>
    </source>
</reference>
<gene>
    <name evidence="2" type="ORF">A6J80_05430</name>
    <name evidence="5" type="ORF">FOB51_18055</name>
    <name evidence="4" type="ORF">PY32053_02203</name>
    <name evidence="3" type="ORF">PYTT13_00735</name>
</gene>
<dbReference type="EMBL" id="CP031078">
    <property type="protein sequence ID" value="AYF01816.1"/>
    <property type="molecule type" value="Genomic_DNA"/>
</dbReference>
<keyword evidence="6" id="KW-1185">Reference proteome</keyword>
<dbReference type="OrthoDB" id="7871856at2"/>
<organism evidence="2 6">
    <name type="scientific">Paracoccus yeei</name>
    <dbReference type="NCBI Taxonomy" id="147645"/>
    <lineage>
        <taxon>Bacteria</taxon>
        <taxon>Pseudomonadati</taxon>
        <taxon>Pseudomonadota</taxon>
        <taxon>Alphaproteobacteria</taxon>
        <taxon>Rhodobacterales</taxon>
        <taxon>Paracoccaceae</taxon>
        <taxon>Paracoccus</taxon>
    </lineage>
</organism>
<evidence type="ECO:0000313" key="8">
    <source>
        <dbReference type="Proteomes" id="UP000272010"/>
    </source>
</evidence>
<dbReference type="eggNOG" id="ENOG50313NN">
    <property type="taxonomic scope" value="Bacteria"/>
</dbReference>
<name>A0A1V0GPX6_9RHOB</name>
<accession>A0A1V0GPX6</accession>
<evidence type="ECO:0000313" key="9">
    <source>
        <dbReference type="Proteomes" id="UP000324507"/>
    </source>
</evidence>
<feature type="compositionally biased region" description="Polar residues" evidence="1">
    <location>
        <begin position="32"/>
        <end position="42"/>
    </location>
</feature>
<evidence type="ECO:0000313" key="4">
    <source>
        <dbReference type="EMBL" id="AYF01816.1"/>
    </source>
</evidence>
<dbReference type="Proteomes" id="UP000324507">
    <property type="component" value="Chromosome"/>
</dbReference>
<feature type="region of interest" description="Disordered" evidence="1">
    <location>
        <begin position="28"/>
        <end position="67"/>
    </location>
</feature>
<dbReference type="GeneID" id="78896191"/>
<dbReference type="Proteomes" id="UP000191257">
    <property type="component" value="Chromosome"/>
</dbReference>